<reference evidence="2 3" key="1">
    <citation type="journal article" date="2012" name="ISME J.">
        <title>Nitrification expanded: discovery, physiology and genomics of a nitrite-oxidizing bacterium from the phylum Chloroflexi.</title>
        <authorList>
            <person name="Sorokin D.Y."/>
            <person name="Lucker S."/>
            <person name="Vejmelkova D."/>
            <person name="Kostrikina N.A."/>
            <person name="Kleerebezem R."/>
            <person name="Rijpstra W.I."/>
            <person name="Damste J.S."/>
            <person name="Le Paslier D."/>
            <person name="Muyzer G."/>
            <person name="Wagner M."/>
            <person name="van Loosdrecht M.C."/>
            <person name="Daims H."/>
        </authorList>
    </citation>
    <scope>NUCLEOTIDE SEQUENCE [LARGE SCALE GENOMIC DNA]</scope>
    <source>
        <strain evidence="3">none</strain>
    </source>
</reference>
<dbReference type="InterPro" id="IPR050256">
    <property type="entry name" value="Glycosyltransferase_2"/>
</dbReference>
<protein>
    <submittedName>
        <fullName evidence="2">Glycosyl transferase</fullName>
    </submittedName>
</protein>
<comment type="caution">
    <text evidence="2">The sequence shown here is derived from an EMBL/GenBank/DDBJ whole genome shotgun (WGS) entry which is preliminary data.</text>
</comment>
<accession>I4EEQ8</accession>
<keyword evidence="2" id="KW-0808">Transferase</keyword>
<dbReference type="Gene3D" id="3.90.550.10">
    <property type="entry name" value="Spore Coat Polysaccharide Biosynthesis Protein SpsA, Chain A"/>
    <property type="match status" value="1"/>
</dbReference>
<proteinExistence type="predicted"/>
<dbReference type="PANTHER" id="PTHR48090:SF7">
    <property type="entry name" value="RFBJ PROTEIN"/>
    <property type="match status" value="1"/>
</dbReference>
<organism evidence="2 3">
    <name type="scientific">Nitrolancea hollandica Lb</name>
    <dbReference type="NCBI Taxonomy" id="1129897"/>
    <lineage>
        <taxon>Bacteria</taxon>
        <taxon>Pseudomonadati</taxon>
        <taxon>Thermomicrobiota</taxon>
        <taxon>Thermomicrobia</taxon>
        <taxon>Sphaerobacterales</taxon>
        <taxon>Sphaerobacterineae</taxon>
        <taxon>Sphaerobacteraceae</taxon>
        <taxon>Nitrolancea</taxon>
    </lineage>
</organism>
<dbReference type="GO" id="GO:0016740">
    <property type="term" value="F:transferase activity"/>
    <property type="evidence" value="ECO:0007669"/>
    <property type="project" value="UniProtKB-KW"/>
</dbReference>
<dbReference type="EMBL" id="CAGS01000111">
    <property type="protein sequence ID" value="CCF83170.1"/>
    <property type="molecule type" value="Genomic_DNA"/>
</dbReference>
<name>I4EEQ8_9BACT</name>
<evidence type="ECO:0000313" key="3">
    <source>
        <dbReference type="Proteomes" id="UP000004221"/>
    </source>
</evidence>
<dbReference type="RefSeq" id="WP_008476049.1">
    <property type="nucleotide sequence ID" value="NZ_CAGS01000111.1"/>
</dbReference>
<gene>
    <name evidence="2" type="ORF">NITHO_1990004</name>
</gene>
<evidence type="ECO:0000259" key="1">
    <source>
        <dbReference type="Pfam" id="PF00535"/>
    </source>
</evidence>
<dbReference type="CDD" id="cd04179">
    <property type="entry name" value="DPM_DPG-synthase_like"/>
    <property type="match status" value="1"/>
</dbReference>
<dbReference type="InterPro" id="IPR001173">
    <property type="entry name" value="Glyco_trans_2-like"/>
</dbReference>
<dbReference type="Proteomes" id="UP000004221">
    <property type="component" value="Unassembled WGS sequence"/>
</dbReference>
<dbReference type="PANTHER" id="PTHR48090">
    <property type="entry name" value="UNDECAPRENYL-PHOSPHATE 4-DEOXY-4-FORMAMIDO-L-ARABINOSE TRANSFERASE-RELATED"/>
    <property type="match status" value="1"/>
</dbReference>
<dbReference type="OrthoDB" id="9810303at2"/>
<dbReference type="AlphaFoldDB" id="I4EEQ8"/>
<keyword evidence="3" id="KW-1185">Reference proteome</keyword>
<evidence type="ECO:0000313" key="2">
    <source>
        <dbReference type="EMBL" id="CCF83170.1"/>
    </source>
</evidence>
<dbReference type="SUPFAM" id="SSF53448">
    <property type="entry name" value="Nucleotide-diphospho-sugar transferases"/>
    <property type="match status" value="1"/>
</dbReference>
<dbReference type="InterPro" id="IPR029044">
    <property type="entry name" value="Nucleotide-diphossugar_trans"/>
</dbReference>
<feature type="domain" description="Glycosyltransferase 2-like" evidence="1">
    <location>
        <begin position="14"/>
        <end position="160"/>
    </location>
</feature>
<dbReference type="Pfam" id="PF00535">
    <property type="entry name" value="Glycos_transf_2"/>
    <property type="match status" value="1"/>
</dbReference>
<sequence length="250" mass="27173">MNEPRTRPARVIAAIPAYNEAASICSVVVEARHHVDTVIVIDDGSTDDTSRLAEGAGASVIRHDRNRGKAGAIMTAFTAAAELQSDVLVLLDGDGQHDPHEIPRIIAPLLAGEADVVVGSRFLDIKNPIPFYRTIGQRTLNLATHLGSGLFCSDSQCGYRALNRRAFTAINLQETFLHGLAVESEMQFEIAAAGLRLAEVPVYVRYDEKARRSPIKHGFGVLYRVAAITARRRKRLVNDRPAGNPASSIQ</sequence>